<name>A0A166G6R9_9AGAM</name>
<feature type="compositionally biased region" description="Basic residues" evidence="1">
    <location>
        <begin position="582"/>
        <end position="592"/>
    </location>
</feature>
<feature type="compositionally biased region" description="Basic and acidic residues" evidence="1">
    <location>
        <begin position="1486"/>
        <end position="1497"/>
    </location>
</feature>
<feature type="region of interest" description="Disordered" evidence="1">
    <location>
        <begin position="58"/>
        <end position="801"/>
    </location>
</feature>
<feature type="compositionally biased region" description="Pro residues" evidence="1">
    <location>
        <begin position="1498"/>
        <end position="1507"/>
    </location>
</feature>
<gene>
    <name evidence="2" type="ORF">SISSUDRAFT_304138</name>
</gene>
<feature type="compositionally biased region" description="Pro residues" evidence="1">
    <location>
        <begin position="1332"/>
        <end position="1344"/>
    </location>
</feature>
<feature type="compositionally biased region" description="Low complexity" evidence="1">
    <location>
        <begin position="539"/>
        <end position="562"/>
    </location>
</feature>
<feature type="compositionally biased region" description="Low complexity" evidence="1">
    <location>
        <begin position="1287"/>
        <end position="1296"/>
    </location>
</feature>
<feature type="compositionally biased region" description="Low complexity" evidence="1">
    <location>
        <begin position="735"/>
        <end position="748"/>
    </location>
</feature>
<feature type="compositionally biased region" description="Pro residues" evidence="1">
    <location>
        <begin position="166"/>
        <end position="203"/>
    </location>
</feature>
<proteinExistence type="predicted"/>
<feature type="compositionally biased region" description="Pro residues" evidence="1">
    <location>
        <begin position="1358"/>
        <end position="1385"/>
    </location>
</feature>
<feature type="compositionally biased region" description="Pro residues" evidence="1">
    <location>
        <begin position="1191"/>
        <end position="1203"/>
    </location>
</feature>
<feature type="compositionally biased region" description="Basic and acidic residues" evidence="1">
    <location>
        <begin position="104"/>
        <end position="116"/>
    </location>
</feature>
<feature type="compositionally biased region" description="Pro residues" evidence="1">
    <location>
        <begin position="1259"/>
        <end position="1271"/>
    </location>
</feature>
<feature type="region of interest" description="Disordered" evidence="1">
    <location>
        <begin position="819"/>
        <end position="1438"/>
    </location>
</feature>
<dbReference type="EMBL" id="KV428022">
    <property type="protein sequence ID" value="KZT41364.1"/>
    <property type="molecule type" value="Genomic_DNA"/>
</dbReference>
<feature type="compositionally biased region" description="Polar residues" evidence="1">
    <location>
        <begin position="26"/>
        <end position="36"/>
    </location>
</feature>
<feature type="compositionally biased region" description="Polar residues" evidence="1">
    <location>
        <begin position="472"/>
        <end position="487"/>
    </location>
</feature>
<feature type="compositionally biased region" description="Pro residues" evidence="1">
    <location>
        <begin position="563"/>
        <end position="576"/>
    </location>
</feature>
<feature type="compositionally biased region" description="Low complexity" evidence="1">
    <location>
        <begin position="210"/>
        <end position="221"/>
    </location>
</feature>
<dbReference type="Proteomes" id="UP000076798">
    <property type="component" value="Unassembled WGS sequence"/>
</dbReference>
<dbReference type="OrthoDB" id="2626014at2759"/>
<feature type="compositionally biased region" description="Low complexity" evidence="1">
    <location>
        <begin position="435"/>
        <end position="445"/>
    </location>
</feature>
<accession>A0A166G6R9</accession>
<sequence>MSISPIDEVDPNDPNHINPSAPPSMIGSTSTIQTQPPKGVIQRSLTKLKLASKATLKTSLRAPGKALSRLGRRDNHSPIISAPFEEVAVTDFRFPAQEDFPEPVYRREPHRTDHHQLPPGASHPALPLNVIESEEEPDSPEPPPPLHIPRVITSQPFYGLQSQPQAQPPSLPAPVPRRPATPPPPPPAPPAPSQIPPVPPIIAPKPKHNSFSQSTQFLQSSAGTTQPRNEPQLRQDQQQERQQEGAHERVSERQQDKPERQPEKQQEKQAERHQERPFEKQEEPRAETQQDRQLEQQSIAPPKQFWTFPQPIVPSPFQQASFAAPDPQPAGFPRQRSTSQPTFPQPHTVPRIPLFAPSAQPTKPAASHASHPLRTVVAVASSSSSPSSPSPPQYFQPPTKEAPVESGPAPEVKSTPAHPPKPSPKSSPKSPPKPSYAQSPAAANTSPPPLPSSSKKDTTKDLFPEDDEFRTATRTPKNFEQAFNISPPQSPPLPQGRQSPGDVIAPVPLRGRNLSKTPPPGATMPSIFSPPAKPPSPLPSSSFPQPSSIPIAIQSPSTEASLSPPPAPPPPPPPPQESTSFFKKKKHSFFKSKGKEKAQAPAQEPSTSTQPPHVPDPVVAPEQTVEPTLVPAPSYDPGPVPQYSKKDTAPDPQPAVSSASASISVPPSHPSVPATPPSILKPSSYSNSSSFPSMPPTSRPSQSSEKAWTPPRLRVQTPRPTSQSSETPSPPASPSDPSARSSSPLPSSKAFVFPLPPPLPREGKKLSPPPSPQASAPPVAYFSPTRNRDSRASSARQSQASIPSFLASAIGIGILNPEDIEDPLYRPKAPAPPSDASHRPGYFFTPAPDPSPDPSEDDHDLYNFTSNYANSSDGHLPRPQARPTSDQRFYAAEGTEFVDPHEFTHSANTSGYLDSPATTTQPPNSRPASWWYRTSQYGRPGSSSSLPMPPQRESGSYDRHSHFSRPPTAHSIRSRNKSLRSLGRNNSSKSFFTDPDIPNPKNDPLDFPLDEDPRLTRRRSFRSLLKPKVQAPPTPPASESPPSSLHEVRSRRRTLKSIFRPSATQVPPTPHDLPQETEPEPQTEQAPARTAHRSLKDIFKKTPANVPAEPAGQPYDTMSLAPEPSTSRLPSPEPELRVKEETTTVQAELEPSEFDKEGTQPQPSIDQKQQQQPKANPPGKTSFFSRTFFHTPPPPLPLPPPRPSTTEETPSPDALPETASQAPPPRAPAKLASAFTSATAHPPPPPLVLPQSVKEAPTPSAPSVPSAPPAPLGGGNSQYWIPPSSPADPSESANSEEPVDLDSPPPSASASKPFSTFTRLFSKGKASKATSAPPPAPTSAPPSKAPSAAASVSSFTLPPVPVPPPPPPKSRPHTTPPSAPVPFPQPKEAYQQPISSSAPEASGSNRRWSRLSSLTNRARRASVSSQAPPSSRRHSFAVSPDLARTLPRELWTLVETASSHEGSPSLLIQMEWNEDEMGNDGWGVEPEPHHLLRDPPPKPEPSAPPTQPSQFAPLPDTIERNEAFIYALQAAPNVLYERYKQYGQLGVLAWCSEFGELIESLKNLGFEGNMFMNTRAQALATCQELLRLKLDIQMQIIVMYLSSQVARLRRFLDGETHFDDYPEPQFPLDPRAFS</sequence>
<feature type="region of interest" description="Disordered" evidence="1">
    <location>
        <begin position="1477"/>
        <end position="1514"/>
    </location>
</feature>
<reference evidence="2 3" key="1">
    <citation type="journal article" date="2016" name="Mol. Biol. Evol.">
        <title>Comparative Genomics of Early-Diverging Mushroom-Forming Fungi Provides Insights into the Origins of Lignocellulose Decay Capabilities.</title>
        <authorList>
            <person name="Nagy L.G."/>
            <person name="Riley R."/>
            <person name="Tritt A."/>
            <person name="Adam C."/>
            <person name="Daum C."/>
            <person name="Floudas D."/>
            <person name="Sun H."/>
            <person name="Yadav J.S."/>
            <person name="Pangilinan J."/>
            <person name="Larsson K.H."/>
            <person name="Matsuura K."/>
            <person name="Barry K."/>
            <person name="Labutti K."/>
            <person name="Kuo R."/>
            <person name="Ohm R.A."/>
            <person name="Bhattacharya S.S."/>
            <person name="Shirouzu T."/>
            <person name="Yoshinaga Y."/>
            <person name="Martin F.M."/>
            <person name="Grigoriev I.V."/>
            <person name="Hibbett D.S."/>
        </authorList>
    </citation>
    <scope>NUCLEOTIDE SEQUENCE [LARGE SCALE GENOMIC DNA]</scope>
    <source>
        <strain evidence="2 3">HHB10207 ss-3</strain>
    </source>
</reference>
<keyword evidence="3" id="KW-1185">Reference proteome</keyword>
<feature type="compositionally biased region" description="Pro residues" evidence="1">
    <location>
        <begin position="417"/>
        <end position="434"/>
    </location>
</feature>
<feature type="compositionally biased region" description="Pro residues" evidence="1">
    <location>
        <begin position="667"/>
        <end position="676"/>
    </location>
</feature>
<feature type="compositionally biased region" description="Basic and acidic residues" evidence="1">
    <location>
        <begin position="231"/>
        <end position="294"/>
    </location>
</feature>
<evidence type="ECO:0000313" key="3">
    <source>
        <dbReference type="Proteomes" id="UP000076798"/>
    </source>
</evidence>
<feature type="compositionally biased region" description="Low complexity" evidence="1">
    <location>
        <begin position="1345"/>
        <end position="1357"/>
    </location>
</feature>
<feature type="compositionally biased region" description="Low complexity" evidence="1">
    <location>
        <begin position="677"/>
        <end position="692"/>
    </location>
</feature>
<feature type="compositionally biased region" description="Basic and acidic residues" evidence="1">
    <location>
        <begin position="454"/>
        <end position="463"/>
    </location>
</feature>
<feature type="compositionally biased region" description="Low complexity" evidence="1">
    <location>
        <begin position="1308"/>
        <end position="1331"/>
    </location>
</feature>
<feature type="compositionally biased region" description="Low complexity" evidence="1">
    <location>
        <begin position="718"/>
        <end position="727"/>
    </location>
</feature>
<feature type="compositionally biased region" description="Low complexity" evidence="1">
    <location>
        <begin position="792"/>
        <end position="801"/>
    </location>
</feature>
<organism evidence="2 3">
    <name type="scientific">Sistotremastrum suecicum HHB10207 ss-3</name>
    <dbReference type="NCBI Taxonomy" id="1314776"/>
    <lineage>
        <taxon>Eukaryota</taxon>
        <taxon>Fungi</taxon>
        <taxon>Dikarya</taxon>
        <taxon>Basidiomycota</taxon>
        <taxon>Agaricomycotina</taxon>
        <taxon>Agaricomycetes</taxon>
        <taxon>Sistotremastrales</taxon>
        <taxon>Sistotremastraceae</taxon>
        <taxon>Sistotremastrum</taxon>
    </lineage>
</organism>
<feature type="compositionally biased region" description="Pro residues" evidence="1">
    <location>
        <begin position="1030"/>
        <end position="1039"/>
    </location>
</feature>
<evidence type="ECO:0000256" key="1">
    <source>
        <dbReference type="SAM" id="MobiDB-lite"/>
    </source>
</evidence>
<feature type="region of interest" description="Disordered" evidence="1">
    <location>
        <begin position="1"/>
        <end position="41"/>
    </location>
</feature>
<feature type="compositionally biased region" description="Polar residues" evidence="1">
    <location>
        <begin position="905"/>
        <end position="946"/>
    </location>
</feature>
<feature type="compositionally biased region" description="Low complexity" evidence="1">
    <location>
        <begin position="654"/>
        <end position="666"/>
    </location>
</feature>
<evidence type="ECO:0000313" key="2">
    <source>
        <dbReference type="EMBL" id="KZT41364.1"/>
    </source>
</evidence>
<dbReference type="STRING" id="1314776.A0A166G6R9"/>
<feature type="compositionally biased region" description="Low complexity" evidence="1">
    <location>
        <begin position="1160"/>
        <end position="1180"/>
    </location>
</feature>
<protein>
    <submittedName>
        <fullName evidence="2">Uncharacterized protein</fullName>
    </submittedName>
</protein>
<feature type="compositionally biased region" description="Polar residues" evidence="1">
    <location>
        <begin position="863"/>
        <end position="873"/>
    </location>
</feature>
<feature type="compositionally biased region" description="Polar residues" evidence="1">
    <location>
        <begin position="1392"/>
        <end position="1429"/>
    </location>
</feature>